<gene>
    <name evidence="4" type="ORF">MMAGJ_76730</name>
</gene>
<dbReference type="SUPFAM" id="SSF51735">
    <property type="entry name" value="NAD(P)-binding Rossmann-fold domains"/>
    <property type="match status" value="1"/>
</dbReference>
<dbReference type="Proteomes" id="UP000465622">
    <property type="component" value="Chromosome"/>
</dbReference>
<comment type="similarity">
    <text evidence="1">Belongs to the saccharopine dehydrogenase family. Enoyl reductase subfamily.</text>
</comment>
<feature type="region of interest" description="Disordered" evidence="2">
    <location>
        <begin position="195"/>
        <end position="222"/>
    </location>
</feature>
<keyword evidence="5" id="KW-1185">Reference proteome</keyword>
<dbReference type="InterPro" id="IPR005097">
    <property type="entry name" value="Sacchrp_dh_NADP-bd"/>
</dbReference>
<dbReference type="EMBL" id="AP022567">
    <property type="protein sequence ID" value="BBX38391.1"/>
    <property type="molecule type" value="Genomic_DNA"/>
</dbReference>
<dbReference type="PANTHER" id="PTHR12286">
    <property type="entry name" value="SACCHAROPINE DEHYDROGENASE-LIKE OXIDOREDUCTASE"/>
    <property type="match status" value="1"/>
</dbReference>
<name>A0ABM7I623_MYCME</name>
<sequence>MTQREFDLVLYGATGFAGKLTAEYLATAAGTTCIALAGRSEDRLRAVRDTLGAGAQDWPLIVADASAPSTLDAMAARTQVVVTTVGPYTKYGLPLVAACAAAGTDYADLTGETMFIRSSIDLHHKQAADTGARIVHSCGFDSVPSDLTVYALYRRALADGAGDLGDTNLVVRTFAGGVSGGTVASMFEVLRTASEDPESRRLMNDPYTLSPDRAAEPELGGQPDVRWRRGAEIAPELAGYWTGAFAMAGPNTRIVRRSNALLDYAYGRRFEYAEQMSLGRSVVAPVAAALVTGSNAVTLGLGGRYFDRLPSALVERLAPKPGTGPSEQTREKGHYRVETYTTTSSGARYVATMAQQGDPGYKATAVLLGECGLALAQDRDKLSELRGVLTPAAAMGEALLARLPAAGVTLETDALG</sequence>
<evidence type="ECO:0000259" key="3">
    <source>
        <dbReference type="Pfam" id="PF03435"/>
    </source>
</evidence>
<evidence type="ECO:0000313" key="4">
    <source>
        <dbReference type="EMBL" id="BBX38391.1"/>
    </source>
</evidence>
<proteinExistence type="inferred from homology"/>
<organism evidence="4 5">
    <name type="scientific">Mycolicibacterium mageritense</name>
    <name type="common">Mycobacterium mageritense</name>
    <dbReference type="NCBI Taxonomy" id="53462"/>
    <lineage>
        <taxon>Bacteria</taxon>
        <taxon>Bacillati</taxon>
        <taxon>Actinomycetota</taxon>
        <taxon>Actinomycetes</taxon>
        <taxon>Mycobacteriales</taxon>
        <taxon>Mycobacteriaceae</taxon>
        <taxon>Mycolicibacterium</taxon>
    </lineage>
</organism>
<evidence type="ECO:0000256" key="2">
    <source>
        <dbReference type="SAM" id="MobiDB-lite"/>
    </source>
</evidence>
<accession>A0ABM7I623</accession>
<feature type="domain" description="Saccharopine dehydrogenase NADP binding" evidence="3">
    <location>
        <begin position="9"/>
        <end position="133"/>
    </location>
</feature>
<dbReference type="InterPro" id="IPR051276">
    <property type="entry name" value="Saccharopine_DH-like_oxidrdct"/>
</dbReference>
<dbReference type="Gene3D" id="3.40.50.720">
    <property type="entry name" value="NAD(P)-binding Rossmann-like Domain"/>
    <property type="match status" value="1"/>
</dbReference>
<dbReference type="RefSeq" id="WP_036442614.1">
    <property type="nucleotide sequence ID" value="NZ_AP022567.1"/>
</dbReference>
<dbReference type="InterPro" id="IPR036291">
    <property type="entry name" value="NAD(P)-bd_dom_sf"/>
</dbReference>
<dbReference type="PANTHER" id="PTHR12286:SF5">
    <property type="entry name" value="SACCHAROPINE DEHYDROGENASE-LIKE OXIDOREDUCTASE"/>
    <property type="match status" value="1"/>
</dbReference>
<dbReference type="Pfam" id="PF03435">
    <property type="entry name" value="Sacchrp_dh_NADP"/>
    <property type="match status" value="1"/>
</dbReference>
<protein>
    <submittedName>
        <fullName evidence="4">Enoyl reductase</fullName>
    </submittedName>
</protein>
<evidence type="ECO:0000313" key="5">
    <source>
        <dbReference type="Proteomes" id="UP000465622"/>
    </source>
</evidence>
<reference evidence="4 5" key="1">
    <citation type="journal article" date="2019" name="Emerg. Microbes Infect.">
        <title>Comprehensive subspecies identification of 175 nontuberculous mycobacteria species based on 7547 genomic profiles.</title>
        <authorList>
            <person name="Matsumoto Y."/>
            <person name="Kinjo T."/>
            <person name="Motooka D."/>
            <person name="Nabeya D."/>
            <person name="Jung N."/>
            <person name="Uechi K."/>
            <person name="Horii T."/>
            <person name="Iida T."/>
            <person name="Fujita J."/>
            <person name="Nakamura S."/>
        </authorList>
    </citation>
    <scope>NUCLEOTIDE SEQUENCE [LARGE SCALE GENOMIC DNA]</scope>
    <source>
        <strain evidence="4 5">JCM 12375</strain>
    </source>
</reference>
<evidence type="ECO:0000256" key="1">
    <source>
        <dbReference type="ARBA" id="ARBA00010591"/>
    </source>
</evidence>